<gene>
    <name evidence="3" type="ORF">GCM10011507_13700</name>
</gene>
<dbReference type="PROSITE" id="PS50980">
    <property type="entry name" value="COA_CT_NTER"/>
    <property type="match status" value="1"/>
</dbReference>
<reference evidence="3" key="1">
    <citation type="journal article" date="2014" name="Int. J. Syst. Evol. Microbiol.">
        <title>Complete genome sequence of Corynebacterium casei LMG S-19264T (=DSM 44701T), isolated from a smear-ripened cheese.</title>
        <authorList>
            <consortium name="US DOE Joint Genome Institute (JGI-PGF)"/>
            <person name="Walter F."/>
            <person name="Albersmeier A."/>
            <person name="Kalinowski J."/>
            <person name="Ruckert C."/>
        </authorList>
    </citation>
    <scope>NUCLEOTIDE SEQUENCE</scope>
    <source>
        <strain evidence="3">CGMCC 1.15447</strain>
    </source>
</reference>
<dbReference type="SUPFAM" id="SSF52096">
    <property type="entry name" value="ClpP/crotonase"/>
    <property type="match status" value="2"/>
</dbReference>
<dbReference type="AlphaFoldDB" id="A0A916W3P0"/>
<reference evidence="3" key="2">
    <citation type="submission" date="2020-09" db="EMBL/GenBank/DDBJ databases">
        <authorList>
            <person name="Sun Q."/>
            <person name="Zhou Y."/>
        </authorList>
    </citation>
    <scope>NUCLEOTIDE SEQUENCE</scope>
    <source>
        <strain evidence="3">CGMCC 1.15447</strain>
    </source>
</reference>
<comment type="caution">
    <text evidence="3">The sequence shown here is derived from an EMBL/GenBank/DDBJ whole genome shotgun (WGS) entry which is preliminary data.</text>
</comment>
<dbReference type="GO" id="GO:0006552">
    <property type="term" value="P:L-leucine catabolic process"/>
    <property type="evidence" value="ECO:0007669"/>
    <property type="project" value="TreeGrafter"/>
</dbReference>
<dbReference type="InterPro" id="IPR034733">
    <property type="entry name" value="AcCoA_carboxyl_beta"/>
</dbReference>
<evidence type="ECO:0000313" key="4">
    <source>
        <dbReference type="Proteomes" id="UP000648801"/>
    </source>
</evidence>
<dbReference type="InterPro" id="IPR045190">
    <property type="entry name" value="MCCB/AccD1-like"/>
</dbReference>
<dbReference type="Pfam" id="PF01039">
    <property type="entry name" value="Carboxyl_trans"/>
    <property type="match status" value="1"/>
</dbReference>
<dbReference type="GO" id="GO:1905202">
    <property type="term" value="C:methylcrotonoyl-CoA carboxylase complex"/>
    <property type="evidence" value="ECO:0007669"/>
    <property type="project" value="TreeGrafter"/>
</dbReference>
<dbReference type="Gene3D" id="3.90.226.10">
    <property type="entry name" value="2-enoyl-CoA Hydratase, Chain A, domain 1"/>
    <property type="match status" value="2"/>
</dbReference>
<dbReference type="InterPro" id="IPR029045">
    <property type="entry name" value="ClpP/crotonase-like_dom_sf"/>
</dbReference>
<dbReference type="PROSITE" id="PS50989">
    <property type="entry name" value="COA_CT_CTER"/>
    <property type="match status" value="1"/>
</dbReference>
<organism evidence="3 4">
    <name type="scientific">Edaphobacter acidisoli</name>
    <dbReference type="NCBI Taxonomy" id="2040573"/>
    <lineage>
        <taxon>Bacteria</taxon>
        <taxon>Pseudomonadati</taxon>
        <taxon>Acidobacteriota</taxon>
        <taxon>Terriglobia</taxon>
        <taxon>Terriglobales</taxon>
        <taxon>Acidobacteriaceae</taxon>
        <taxon>Edaphobacter</taxon>
    </lineage>
</organism>
<dbReference type="PANTHER" id="PTHR22855:SF13">
    <property type="entry name" value="METHYLCROTONOYL-COA CARBOXYLASE BETA CHAIN, MITOCHONDRIAL"/>
    <property type="match status" value="1"/>
</dbReference>
<accession>A0A916W3P0</accession>
<keyword evidence="4" id="KW-1185">Reference proteome</keyword>
<dbReference type="FunFam" id="3.90.226.10:FF:000030">
    <property type="entry name" value="Acetyl-CoA carboxylase carboxyltransferase subunit"/>
    <property type="match status" value="1"/>
</dbReference>
<dbReference type="EMBL" id="BMJB01000001">
    <property type="protein sequence ID" value="GGA63312.1"/>
    <property type="molecule type" value="Genomic_DNA"/>
</dbReference>
<evidence type="ECO:0000259" key="1">
    <source>
        <dbReference type="PROSITE" id="PS50980"/>
    </source>
</evidence>
<dbReference type="PANTHER" id="PTHR22855">
    <property type="entry name" value="ACETYL, PROPIONYL, PYRUVATE, AND GLUTACONYL CARBOXYLASE-RELATED"/>
    <property type="match status" value="1"/>
</dbReference>
<name>A0A916W3P0_9BACT</name>
<dbReference type="InterPro" id="IPR011763">
    <property type="entry name" value="COA_CT_C"/>
</dbReference>
<dbReference type="GO" id="GO:0004485">
    <property type="term" value="F:methylcrotonoyl-CoA carboxylase activity"/>
    <property type="evidence" value="ECO:0007669"/>
    <property type="project" value="TreeGrafter"/>
</dbReference>
<feature type="domain" description="CoA carboxyltransferase N-terminal" evidence="1">
    <location>
        <begin position="29"/>
        <end position="286"/>
    </location>
</feature>
<evidence type="ECO:0000313" key="3">
    <source>
        <dbReference type="EMBL" id="GGA63312.1"/>
    </source>
</evidence>
<feature type="domain" description="CoA carboxyltransferase C-terminal" evidence="2">
    <location>
        <begin position="321"/>
        <end position="568"/>
    </location>
</feature>
<sequence>MADGVKLENGLASKVDVKAARFGANRDALAVLMAALAKQESEIRLGGGAKAAEAQRAKGRLTVRERLKLLLDDGLELMELGLWAAHGMYEEYGGAPAAGVVTGLGRVFGRLCMIIANDATVKAGAFFPMTAKKVIRAQTIALENRIPTLYLVDSAGVFLPLQEDVFPDQDDFGRVFRNNAVMSSLGVPQMTAIMGMCVAGGAYLPVMTDTVLMTEGSGLFLAGPSLVQAAIGQKTGAEELGGASMHAEISGTVDFKEPNDEACIVRLRSLVGKIGERISGVGSQVSGVRSQVSGEVFSRVPFDAAKDAPKFAAEDLYGLIDPDPARAATNTYDMREVIARIVDCSEFDEYKAEFGRTVLCGYARIGGRAVGIVANQKVHQQQTALDGTKRMEVGGVIYTESAQKAARFIMDCNQALVPLVFLHDVNGFMVGKDAEWSGIIRAGAKMVSAVSTSVVPKITVIVGGSFGAGHYAMCGKAYDPRFVFAWPTARYAVMSGASAATTLVEVRVKQLERSGKKLDDAEKKAIFDEIKATYDAQADPRYGAARLWVDAIIDPAKTREVLMTALEACALNTEVPKFNPGVLQT</sequence>
<evidence type="ECO:0000259" key="2">
    <source>
        <dbReference type="PROSITE" id="PS50989"/>
    </source>
</evidence>
<dbReference type="Proteomes" id="UP000648801">
    <property type="component" value="Unassembled WGS sequence"/>
</dbReference>
<protein>
    <submittedName>
        <fullName evidence="3">Propionyl-CoA carboxylase subunit beta</fullName>
    </submittedName>
</protein>
<proteinExistence type="predicted"/>
<dbReference type="InterPro" id="IPR011762">
    <property type="entry name" value="COA_CT_N"/>
</dbReference>